<evidence type="ECO:0000259" key="3">
    <source>
        <dbReference type="PROSITE" id="PS50206"/>
    </source>
</evidence>
<dbReference type="PANTHER" id="PTHR11364:SF27">
    <property type="entry name" value="SULFURTRANSFERASE"/>
    <property type="match status" value="1"/>
</dbReference>
<keyword evidence="5" id="KW-1185">Reference proteome</keyword>
<protein>
    <submittedName>
        <fullName evidence="4">Rhodanese-like domain-containing protein</fullName>
    </submittedName>
</protein>
<dbReference type="PANTHER" id="PTHR11364">
    <property type="entry name" value="THIOSULFATE SULFERTANSFERASE"/>
    <property type="match status" value="1"/>
</dbReference>
<evidence type="ECO:0000256" key="2">
    <source>
        <dbReference type="ARBA" id="ARBA00022737"/>
    </source>
</evidence>
<reference evidence="4" key="1">
    <citation type="submission" date="2020-11" db="EMBL/GenBank/DDBJ databases">
        <authorList>
            <consortium name="DOE Joint Genome Institute"/>
            <person name="Ahrendt S."/>
            <person name="Riley R."/>
            <person name="Andreopoulos W."/>
            <person name="Labutti K."/>
            <person name="Pangilinan J."/>
            <person name="Ruiz-Duenas F.J."/>
            <person name="Barrasa J.M."/>
            <person name="Sanchez-Garcia M."/>
            <person name="Camarero S."/>
            <person name="Miyauchi S."/>
            <person name="Serrano A."/>
            <person name="Linde D."/>
            <person name="Babiker R."/>
            <person name="Drula E."/>
            <person name="Ayuso-Fernandez I."/>
            <person name="Pacheco R."/>
            <person name="Padilla G."/>
            <person name="Ferreira P."/>
            <person name="Barriuso J."/>
            <person name="Kellner H."/>
            <person name="Castanera R."/>
            <person name="Alfaro M."/>
            <person name="Ramirez L."/>
            <person name="Pisabarro A.G."/>
            <person name="Kuo A."/>
            <person name="Tritt A."/>
            <person name="Lipzen A."/>
            <person name="He G."/>
            <person name="Yan M."/>
            <person name="Ng V."/>
            <person name="Cullen D."/>
            <person name="Martin F."/>
            <person name="Rosso M.-N."/>
            <person name="Henrissat B."/>
            <person name="Hibbett D."/>
            <person name="Martinez A.T."/>
            <person name="Grigoriev I.V."/>
        </authorList>
    </citation>
    <scope>NUCLEOTIDE SEQUENCE</scope>
    <source>
        <strain evidence="4">CBS 506.95</strain>
    </source>
</reference>
<organism evidence="4 5">
    <name type="scientific">Crepidotus variabilis</name>
    <dbReference type="NCBI Taxonomy" id="179855"/>
    <lineage>
        <taxon>Eukaryota</taxon>
        <taxon>Fungi</taxon>
        <taxon>Dikarya</taxon>
        <taxon>Basidiomycota</taxon>
        <taxon>Agaricomycotina</taxon>
        <taxon>Agaricomycetes</taxon>
        <taxon>Agaricomycetidae</taxon>
        <taxon>Agaricales</taxon>
        <taxon>Agaricineae</taxon>
        <taxon>Crepidotaceae</taxon>
        <taxon>Crepidotus</taxon>
    </lineage>
</organism>
<name>A0A9P6JWF0_9AGAR</name>
<feature type="domain" description="Rhodanese" evidence="3">
    <location>
        <begin position="180"/>
        <end position="306"/>
    </location>
</feature>
<dbReference type="CDD" id="cd01448">
    <property type="entry name" value="TST_Repeat_1"/>
    <property type="match status" value="1"/>
</dbReference>
<accession>A0A9P6JWF0</accession>
<gene>
    <name evidence="4" type="ORF">CPB83DRAFT_753675</name>
</gene>
<dbReference type="EMBL" id="MU157824">
    <property type="protein sequence ID" value="KAF9535576.1"/>
    <property type="molecule type" value="Genomic_DNA"/>
</dbReference>
<comment type="caution">
    <text evidence="4">The sequence shown here is derived from an EMBL/GenBank/DDBJ whole genome shotgun (WGS) entry which is preliminary data.</text>
</comment>
<dbReference type="GO" id="GO:0005739">
    <property type="term" value="C:mitochondrion"/>
    <property type="evidence" value="ECO:0007669"/>
    <property type="project" value="TreeGrafter"/>
</dbReference>
<dbReference type="Gene3D" id="3.40.250.10">
    <property type="entry name" value="Rhodanese-like domain"/>
    <property type="match status" value="2"/>
</dbReference>
<evidence type="ECO:0000313" key="5">
    <source>
        <dbReference type="Proteomes" id="UP000807306"/>
    </source>
</evidence>
<keyword evidence="2" id="KW-0677">Repeat</keyword>
<sequence length="309" mass="33696">MASQAAPLLITPSDLADKLKSPAGISILDATWFMPNAPRNAREEFMNSRIHHSQFLDLDGVASPHELGLKHMMPNSQTFAKACVEKLGISRDTRVVIYDSHGVFSSPRALFMFRAFGHINSSVLDGGLPRWVDEGYSATSGSLATPKFGQYDAPQLDADTIRSYEQMVSNSQLEGDAYEILLDARAKGRFTGIDAEPRPGLSSGHIPGSYSLPFNLFLRRQSNKKGDLEYTTFLSPSEIREALNTAVGTTKAQDIVDGRKPVITSCGSGMTAAVLWLGLQLLGVRKVGLYDESWTGYAMRSGSKIEKST</sequence>
<dbReference type="SUPFAM" id="SSF52821">
    <property type="entry name" value="Rhodanese/Cell cycle control phosphatase"/>
    <property type="match status" value="2"/>
</dbReference>
<dbReference type="InterPro" id="IPR045078">
    <property type="entry name" value="TST/MPST-like"/>
</dbReference>
<evidence type="ECO:0000256" key="1">
    <source>
        <dbReference type="ARBA" id="ARBA00022679"/>
    </source>
</evidence>
<dbReference type="OrthoDB" id="270167at2759"/>
<keyword evidence="1" id="KW-0808">Transferase</keyword>
<dbReference type="Proteomes" id="UP000807306">
    <property type="component" value="Unassembled WGS sequence"/>
</dbReference>
<dbReference type="InterPro" id="IPR036873">
    <property type="entry name" value="Rhodanese-like_dom_sf"/>
</dbReference>
<proteinExistence type="predicted"/>
<dbReference type="AlphaFoldDB" id="A0A9P6JWF0"/>
<dbReference type="GO" id="GO:0004792">
    <property type="term" value="F:thiosulfate-cyanide sulfurtransferase activity"/>
    <property type="evidence" value="ECO:0007669"/>
    <property type="project" value="TreeGrafter"/>
</dbReference>
<dbReference type="PROSITE" id="PS50206">
    <property type="entry name" value="RHODANESE_3"/>
    <property type="match status" value="2"/>
</dbReference>
<dbReference type="InterPro" id="IPR001763">
    <property type="entry name" value="Rhodanese-like_dom"/>
</dbReference>
<feature type="domain" description="Rhodanese" evidence="3">
    <location>
        <begin position="21"/>
        <end position="140"/>
    </location>
</feature>
<dbReference type="Pfam" id="PF00581">
    <property type="entry name" value="Rhodanese"/>
    <property type="match status" value="2"/>
</dbReference>
<dbReference type="CDD" id="cd01449">
    <property type="entry name" value="TST_Repeat_2"/>
    <property type="match status" value="1"/>
</dbReference>
<evidence type="ECO:0000313" key="4">
    <source>
        <dbReference type="EMBL" id="KAF9535576.1"/>
    </source>
</evidence>
<dbReference type="SMART" id="SM00450">
    <property type="entry name" value="RHOD"/>
    <property type="match status" value="2"/>
</dbReference>